<dbReference type="EMBL" id="JALPRF010000001">
    <property type="protein sequence ID" value="MCK8491632.1"/>
    <property type="molecule type" value="Genomic_DNA"/>
</dbReference>
<dbReference type="PANTHER" id="PTHR47183:SF1">
    <property type="entry name" value="GLUCOSE-1-PHOSPHATE CYTIDYLYLTRANSFERASE"/>
    <property type="match status" value="1"/>
</dbReference>
<keyword evidence="3" id="KW-1185">Reference proteome</keyword>
<evidence type="ECO:0000259" key="1">
    <source>
        <dbReference type="Pfam" id="PF00483"/>
    </source>
</evidence>
<sequence length="256" mass="28749">MKVVILAGGLGTRLSEETVVKPKPMVEIGGMPILWHIMKIYSAHGFNEFIVCLGYKGYLIKEYFANYFLHQSDVTIDMRTNQVQVHNSQAEPWKITLVDTGIDSMTGGRLKRVQHHIGNEPFLMTYGDGVGDVDITQLVAFHQAQGKRCTLTAVQPSARFGALDVDDANGVRSFLEKPKGDGAWINGGFFVCQPEVFNYIAGDSTTWERYPMETLAAEGELMAFKHHGFWKPMDTLRDKLELETAWSAGTAEWKIW</sequence>
<dbReference type="SUPFAM" id="SSF53448">
    <property type="entry name" value="Nucleotide-diphospho-sugar transferases"/>
    <property type="match status" value="1"/>
</dbReference>
<keyword evidence="2" id="KW-0808">Transferase</keyword>
<dbReference type="PANTHER" id="PTHR47183">
    <property type="entry name" value="GLUCOSE-1-PHOSPHATE CYTIDYLYLTRANSFERASE-RELATED"/>
    <property type="match status" value="1"/>
</dbReference>
<gene>
    <name evidence="2" type="primary">rfbF</name>
    <name evidence="2" type="ORF">M0L20_07185</name>
</gene>
<comment type="caution">
    <text evidence="2">The sequence shown here is derived from an EMBL/GenBank/DDBJ whole genome shotgun (WGS) entry which is preliminary data.</text>
</comment>
<dbReference type="GO" id="GO:0047343">
    <property type="term" value="F:glucose-1-phosphate cytidylyltransferase activity"/>
    <property type="evidence" value="ECO:0007669"/>
    <property type="project" value="UniProtKB-EC"/>
</dbReference>
<dbReference type="NCBIfam" id="TIGR02623">
    <property type="entry name" value="G1P_cyt_trans"/>
    <property type="match status" value="1"/>
</dbReference>
<feature type="domain" description="Nucleotidyl transferase" evidence="1">
    <location>
        <begin position="2"/>
        <end position="206"/>
    </location>
</feature>
<dbReference type="RefSeq" id="WP_248476284.1">
    <property type="nucleotide sequence ID" value="NZ_JALPRF010000001.1"/>
</dbReference>
<dbReference type="InterPro" id="IPR046981">
    <property type="entry name" value="G1P_cyt_trans"/>
</dbReference>
<dbReference type="Gene3D" id="3.90.550.10">
    <property type="entry name" value="Spore Coat Polysaccharide Biosynthesis Protein SpsA, Chain A"/>
    <property type="match status" value="1"/>
</dbReference>
<proteinExistence type="predicted"/>
<keyword evidence="2" id="KW-0548">Nucleotidyltransferase</keyword>
<organism evidence="2 3">
    <name type="scientific">Spirosoma liriopis</name>
    <dbReference type="NCBI Taxonomy" id="2937440"/>
    <lineage>
        <taxon>Bacteria</taxon>
        <taxon>Pseudomonadati</taxon>
        <taxon>Bacteroidota</taxon>
        <taxon>Cytophagia</taxon>
        <taxon>Cytophagales</taxon>
        <taxon>Cytophagaceae</taxon>
        <taxon>Spirosoma</taxon>
    </lineage>
</organism>
<dbReference type="CDD" id="cd02524">
    <property type="entry name" value="G1P_cytidylyltransferase"/>
    <property type="match status" value="1"/>
</dbReference>
<reference evidence="2 3" key="1">
    <citation type="submission" date="2022-04" db="EMBL/GenBank/DDBJ databases">
        <title>Spirosoma sp. strain RP8 genome sequencing and assembly.</title>
        <authorList>
            <person name="Jung Y."/>
        </authorList>
    </citation>
    <scope>NUCLEOTIDE SEQUENCE [LARGE SCALE GENOMIC DNA]</scope>
    <source>
        <strain evidence="2 3">RP8</strain>
    </source>
</reference>
<name>A0ABT0HID1_9BACT</name>
<dbReference type="InterPro" id="IPR029044">
    <property type="entry name" value="Nucleotide-diphossugar_trans"/>
</dbReference>
<accession>A0ABT0HID1</accession>
<dbReference type="EC" id="2.7.7.33" evidence="2"/>
<dbReference type="InterPro" id="IPR013446">
    <property type="entry name" value="G1P_cyt_trans-like"/>
</dbReference>
<evidence type="ECO:0000313" key="3">
    <source>
        <dbReference type="Proteomes" id="UP001202180"/>
    </source>
</evidence>
<dbReference type="Proteomes" id="UP001202180">
    <property type="component" value="Unassembled WGS sequence"/>
</dbReference>
<dbReference type="Pfam" id="PF00483">
    <property type="entry name" value="NTP_transferase"/>
    <property type="match status" value="1"/>
</dbReference>
<dbReference type="InterPro" id="IPR005835">
    <property type="entry name" value="NTP_transferase_dom"/>
</dbReference>
<protein>
    <submittedName>
        <fullName evidence="2">Glucose-1-phosphate cytidylyltransferase</fullName>
        <ecNumber evidence="2">2.7.7.33</ecNumber>
    </submittedName>
</protein>
<evidence type="ECO:0000313" key="2">
    <source>
        <dbReference type="EMBL" id="MCK8491632.1"/>
    </source>
</evidence>